<protein>
    <submittedName>
        <fullName evidence="1">Uncharacterized protein</fullName>
    </submittedName>
</protein>
<proteinExistence type="predicted"/>
<accession>A0AAD5BY21</accession>
<name>A0AAD5BY21_AMBAR</name>
<dbReference type="Proteomes" id="UP001206925">
    <property type="component" value="Unassembled WGS sequence"/>
</dbReference>
<dbReference type="EMBL" id="JAMZMK010010758">
    <property type="protein sequence ID" value="KAI7730506.1"/>
    <property type="molecule type" value="Genomic_DNA"/>
</dbReference>
<sequence>EANDRCARTTPTVCRFRRLRRFHGVDGRGSGQVVFVPLTSDIVRKTSEGVEIGQLLLSLTTGQAGSYGRRSITSLKLRHLYAKVLVVSKVPLPNYRFDLDDKRPQREVSLPPELQMRVEAHLGEYLSHKAKNNNGSQDSLFSKTTNNGSICNDEGLFEQPELGPQIQLAMEKVLRIRSVQLQTDQQAWQVQDLFFTLMYLKFF</sequence>
<evidence type="ECO:0000313" key="2">
    <source>
        <dbReference type="Proteomes" id="UP001206925"/>
    </source>
</evidence>
<dbReference type="AlphaFoldDB" id="A0AAD5BY21"/>
<feature type="non-terminal residue" evidence="1">
    <location>
        <position position="203"/>
    </location>
</feature>
<reference evidence="1" key="1">
    <citation type="submission" date="2022-06" db="EMBL/GenBank/DDBJ databases">
        <title>Uncovering the hologenomic basis of an extraordinary plant invasion.</title>
        <authorList>
            <person name="Bieker V.C."/>
            <person name="Martin M.D."/>
            <person name="Gilbert T."/>
            <person name="Hodgins K."/>
            <person name="Battlay P."/>
            <person name="Petersen B."/>
            <person name="Wilson J."/>
        </authorList>
    </citation>
    <scope>NUCLEOTIDE SEQUENCE</scope>
    <source>
        <strain evidence="1">AA19_3_7</strain>
        <tissue evidence="1">Leaf</tissue>
    </source>
</reference>
<evidence type="ECO:0000313" key="1">
    <source>
        <dbReference type="EMBL" id="KAI7730506.1"/>
    </source>
</evidence>
<gene>
    <name evidence="1" type="ORF">M8C21_028828</name>
</gene>
<keyword evidence="2" id="KW-1185">Reference proteome</keyword>
<organism evidence="1 2">
    <name type="scientific">Ambrosia artemisiifolia</name>
    <name type="common">Common ragweed</name>
    <dbReference type="NCBI Taxonomy" id="4212"/>
    <lineage>
        <taxon>Eukaryota</taxon>
        <taxon>Viridiplantae</taxon>
        <taxon>Streptophyta</taxon>
        <taxon>Embryophyta</taxon>
        <taxon>Tracheophyta</taxon>
        <taxon>Spermatophyta</taxon>
        <taxon>Magnoliopsida</taxon>
        <taxon>eudicotyledons</taxon>
        <taxon>Gunneridae</taxon>
        <taxon>Pentapetalae</taxon>
        <taxon>asterids</taxon>
        <taxon>campanulids</taxon>
        <taxon>Asterales</taxon>
        <taxon>Asteraceae</taxon>
        <taxon>Asteroideae</taxon>
        <taxon>Heliantheae alliance</taxon>
        <taxon>Heliantheae</taxon>
        <taxon>Ambrosia</taxon>
    </lineage>
</organism>
<comment type="caution">
    <text evidence="1">The sequence shown here is derived from an EMBL/GenBank/DDBJ whole genome shotgun (WGS) entry which is preliminary data.</text>
</comment>